<dbReference type="Pfam" id="PF20434">
    <property type="entry name" value="BD-FAE"/>
    <property type="match status" value="1"/>
</dbReference>
<name>I3ZJI4_TERRK</name>
<dbReference type="GO" id="GO:0016787">
    <property type="term" value="F:hydrolase activity"/>
    <property type="evidence" value="ECO:0007669"/>
    <property type="project" value="UniProtKB-KW"/>
</dbReference>
<evidence type="ECO:0000313" key="3">
    <source>
        <dbReference type="EMBL" id="AFL89402.1"/>
    </source>
</evidence>
<feature type="domain" description="BD-FAE-like" evidence="2">
    <location>
        <begin position="60"/>
        <end position="253"/>
    </location>
</feature>
<dbReference type="HOGENOM" id="CLU_012494_4_0_0"/>
<dbReference type="InterPro" id="IPR049492">
    <property type="entry name" value="BD-FAE-like_dom"/>
</dbReference>
<sequence>MMMVSIRNEPARTWLCWLMLLWSAVGLKAQQSSPAVPASSYVRVDGVTYGQGKSAPLLADMYVPKDPGLHPAVVYIHGGGWTGGSRTGWSRLIVPFAEHGYVGMAIDYDLSPDVRFPIALEECKEAVRWLRAHAIQYHVDPNRIAVAGGSAGGELAALVALTNGDNRYEVGAFTNFSSSVKAAVLYSADLDLTKFSDTDDAILPYLGGSCSAQHALCREASPQFHLHGDLPPIYIGHGNADGDVPYSQFTSFVDAYRKANGAITPFTAEGGPHSYAADPRWFQANMDAVLSFLRKNL</sequence>
<evidence type="ECO:0000256" key="1">
    <source>
        <dbReference type="ARBA" id="ARBA00022801"/>
    </source>
</evidence>
<evidence type="ECO:0000313" key="4">
    <source>
        <dbReference type="Proteomes" id="UP000006056"/>
    </source>
</evidence>
<evidence type="ECO:0000259" key="2">
    <source>
        <dbReference type="Pfam" id="PF20434"/>
    </source>
</evidence>
<dbReference type="InterPro" id="IPR050300">
    <property type="entry name" value="GDXG_lipolytic_enzyme"/>
</dbReference>
<organism evidence="3 4">
    <name type="scientific">Terriglobus roseus (strain DSM 18391 / NRRL B-41598 / KBS 63)</name>
    <dbReference type="NCBI Taxonomy" id="926566"/>
    <lineage>
        <taxon>Bacteria</taxon>
        <taxon>Pseudomonadati</taxon>
        <taxon>Acidobacteriota</taxon>
        <taxon>Terriglobia</taxon>
        <taxon>Terriglobales</taxon>
        <taxon>Acidobacteriaceae</taxon>
        <taxon>Terriglobus</taxon>
    </lineage>
</organism>
<dbReference type="STRING" id="926566.Terro_3180"/>
<dbReference type="OrthoDB" id="24847at2"/>
<keyword evidence="4" id="KW-1185">Reference proteome</keyword>
<reference evidence="3 4" key="1">
    <citation type="submission" date="2012-06" db="EMBL/GenBank/DDBJ databases">
        <title>Complete genome of Terriglobus roseus DSM 18391.</title>
        <authorList>
            <consortium name="US DOE Joint Genome Institute (JGI-PGF)"/>
            <person name="Lucas S."/>
            <person name="Copeland A."/>
            <person name="Lapidus A."/>
            <person name="Glavina del Rio T."/>
            <person name="Dalin E."/>
            <person name="Tice H."/>
            <person name="Bruce D."/>
            <person name="Goodwin L."/>
            <person name="Pitluck S."/>
            <person name="Peters L."/>
            <person name="Mikhailova N."/>
            <person name="Munk A.C.C."/>
            <person name="Kyrpides N."/>
            <person name="Mavromatis K."/>
            <person name="Ivanova N."/>
            <person name="Brettin T."/>
            <person name="Detter J.C."/>
            <person name="Han C."/>
            <person name="Larimer F."/>
            <person name="Land M."/>
            <person name="Hauser L."/>
            <person name="Markowitz V."/>
            <person name="Cheng J.-F."/>
            <person name="Hugenholtz P."/>
            <person name="Woyke T."/>
            <person name="Wu D."/>
            <person name="Brambilla E."/>
            <person name="Klenk H.-P."/>
            <person name="Eisen J.A."/>
        </authorList>
    </citation>
    <scope>NUCLEOTIDE SEQUENCE [LARGE SCALE GENOMIC DNA]</scope>
    <source>
        <strain evidence="4">DSM 18391 / NRRL B-41598 / KBS 63</strain>
    </source>
</reference>
<protein>
    <submittedName>
        <fullName evidence="3">Esterase/lipase</fullName>
    </submittedName>
</protein>
<dbReference type="eggNOG" id="COG0657">
    <property type="taxonomic scope" value="Bacteria"/>
</dbReference>
<dbReference type="InterPro" id="IPR029058">
    <property type="entry name" value="AB_hydrolase_fold"/>
</dbReference>
<gene>
    <name evidence="3" type="ordered locus">Terro_3180</name>
</gene>
<dbReference type="Proteomes" id="UP000006056">
    <property type="component" value="Chromosome"/>
</dbReference>
<keyword evidence="1" id="KW-0378">Hydrolase</keyword>
<proteinExistence type="predicted"/>
<dbReference type="KEGG" id="trs:Terro_3180"/>
<dbReference type="PANTHER" id="PTHR48081">
    <property type="entry name" value="AB HYDROLASE SUPERFAMILY PROTEIN C4A8.06C"/>
    <property type="match status" value="1"/>
</dbReference>
<dbReference type="Gene3D" id="3.40.50.1820">
    <property type="entry name" value="alpha/beta hydrolase"/>
    <property type="match status" value="1"/>
</dbReference>
<accession>I3ZJI4</accession>
<dbReference type="AlphaFoldDB" id="I3ZJI4"/>
<dbReference type="EMBL" id="CP003379">
    <property type="protein sequence ID" value="AFL89402.1"/>
    <property type="molecule type" value="Genomic_DNA"/>
</dbReference>
<dbReference type="SUPFAM" id="SSF53474">
    <property type="entry name" value="alpha/beta-Hydrolases"/>
    <property type="match status" value="1"/>
</dbReference>